<dbReference type="CDD" id="cd06464">
    <property type="entry name" value="ACD_sHsps-like"/>
    <property type="match status" value="1"/>
</dbReference>
<dbReference type="PANTHER" id="PTHR11527">
    <property type="entry name" value="HEAT-SHOCK PROTEIN 20 FAMILY MEMBER"/>
    <property type="match status" value="1"/>
</dbReference>
<dbReference type="Gene3D" id="2.60.40.790">
    <property type="match status" value="1"/>
</dbReference>
<evidence type="ECO:0000313" key="4">
    <source>
        <dbReference type="EMBL" id="TQV73728.1"/>
    </source>
</evidence>
<dbReference type="InterPro" id="IPR008978">
    <property type="entry name" value="HSP20-like_chaperone"/>
</dbReference>
<name>A0A545T963_9GAMM</name>
<dbReference type="Proteomes" id="UP000317839">
    <property type="component" value="Unassembled WGS sequence"/>
</dbReference>
<feature type="domain" description="SHSP" evidence="3">
    <location>
        <begin position="29"/>
        <end position="138"/>
    </location>
</feature>
<evidence type="ECO:0000313" key="5">
    <source>
        <dbReference type="Proteomes" id="UP000317839"/>
    </source>
</evidence>
<dbReference type="InterPro" id="IPR031107">
    <property type="entry name" value="Small_HSP"/>
</dbReference>
<dbReference type="AlphaFoldDB" id="A0A545T963"/>
<reference evidence="4 5" key="1">
    <citation type="submission" date="2019-06" db="EMBL/GenBank/DDBJ databases">
        <title>Draft genome of Aliikangiella marina GYP-15.</title>
        <authorList>
            <person name="Wang G."/>
        </authorList>
    </citation>
    <scope>NUCLEOTIDE SEQUENCE [LARGE SCALE GENOMIC DNA]</scope>
    <source>
        <strain evidence="4 5">GYP-15</strain>
    </source>
</reference>
<comment type="caution">
    <text evidence="4">The sequence shown here is derived from an EMBL/GenBank/DDBJ whole genome shotgun (WGS) entry which is preliminary data.</text>
</comment>
<comment type="similarity">
    <text evidence="1 2">Belongs to the small heat shock protein (HSP20) family.</text>
</comment>
<dbReference type="EMBL" id="VIKR01000003">
    <property type="protein sequence ID" value="TQV73728.1"/>
    <property type="molecule type" value="Genomic_DNA"/>
</dbReference>
<evidence type="ECO:0000256" key="2">
    <source>
        <dbReference type="RuleBase" id="RU003616"/>
    </source>
</evidence>
<organism evidence="4 5">
    <name type="scientific">Aliikangiella marina</name>
    <dbReference type="NCBI Taxonomy" id="1712262"/>
    <lineage>
        <taxon>Bacteria</taxon>
        <taxon>Pseudomonadati</taxon>
        <taxon>Pseudomonadota</taxon>
        <taxon>Gammaproteobacteria</taxon>
        <taxon>Oceanospirillales</taxon>
        <taxon>Pleioneaceae</taxon>
        <taxon>Aliikangiella</taxon>
    </lineage>
</organism>
<dbReference type="InterPro" id="IPR002068">
    <property type="entry name" value="A-crystallin/Hsp20_dom"/>
</dbReference>
<proteinExistence type="inferred from homology"/>
<evidence type="ECO:0000256" key="1">
    <source>
        <dbReference type="PROSITE-ProRule" id="PRU00285"/>
    </source>
</evidence>
<sequence>MNMLRINPFKELDSFFDVQRRALADRDASFSKDWSPRVDIVESDESFVIKAELAGIPKEDIKVEVDNKILTLSGERKSEVTDEKHHRVERFYGSFSRSFSLPETIDEANIKAESKDGILTLTLPKQAPQETLKKIEIH</sequence>
<dbReference type="SUPFAM" id="SSF49764">
    <property type="entry name" value="HSP20-like chaperones"/>
    <property type="match status" value="1"/>
</dbReference>
<dbReference type="RefSeq" id="WP_142942436.1">
    <property type="nucleotide sequence ID" value="NZ_VIKR01000003.1"/>
</dbReference>
<keyword evidence="5" id="KW-1185">Reference proteome</keyword>
<dbReference type="PROSITE" id="PS01031">
    <property type="entry name" value="SHSP"/>
    <property type="match status" value="1"/>
</dbReference>
<evidence type="ECO:0000259" key="3">
    <source>
        <dbReference type="PROSITE" id="PS01031"/>
    </source>
</evidence>
<accession>A0A545T963</accession>
<gene>
    <name evidence="4" type="ORF">FLL45_12725</name>
</gene>
<dbReference type="OrthoDB" id="9792695at2"/>
<protein>
    <submittedName>
        <fullName evidence="4">Hsp20/alpha crystallin family protein</fullName>
    </submittedName>
</protein>
<dbReference type="Pfam" id="PF00011">
    <property type="entry name" value="HSP20"/>
    <property type="match status" value="1"/>
</dbReference>